<name>A0A367PHQ4_CUPNE</name>
<feature type="transmembrane region" description="Helical" evidence="1">
    <location>
        <begin position="272"/>
        <end position="292"/>
    </location>
</feature>
<feature type="transmembrane region" description="Helical" evidence="1">
    <location>
        <begin position="57"/>
        <end position="76"/>
    </location>
</feature>
<keyword evidence="1" id="KW-0812">Transmembrane</keyword>
<evidence type="ECO:0000313" key="4">
    <source>
        <dbReference type="Proteomes" id="UP000253501"/>
    </source>
</evidence>
<evidence type="ECO:0000313" key="3">
    <source>
        <dbReference type="EMBL" id="RCJ06767.1"/>
    </source>
</evidence>
<keyword evidence="1" id="KW-0472">Membrane</keyword>
<feature type="transmembrane region" description="Helical" evidence="1">
    <location>
        <begin position="182"/>
        <end position="202"/>
    </location>
</feature>
<organism evidence="3 4">
    <name type="scientific">Cupriavidus necator</name>
    <name type="common">Alcaligenes eutrophus</name>
    <name type="synonym">Ralstonia eutropha</name>
    <dbReference type="NCBI Taxonomy" id="106590"/>
    <lineage>
        <taxon>Bacteria</taxon>
        <taxon>Pseudomonadati</taxon>
        <taxon>Pseudomonadota</taxon>
        <taxon>Betaproteobacteria</taxon>
        <taxon>Burkholderiales</taxon>
        <taxon>Burkholderiaceae</taxon>
        <taxon>Cupriavidus</taxon>
    </lineage>
</organism>
<keyword evidence="3" id="KW-0012">Acyltransferase</keyword>
<protein>
    <submittedName>
        <fullName evidence="3">Acyltransferase</fullName>
    </submittedName>
</protein>
<feature type="domain" description="Acyltransferase 3" evidence="2">
    <location>
        <begin position="18"/>
        <end position="348"/>
    </location>
</feature>
<proteinExistence type="predicted"/>
<feature type="transmembrane region" description="Helical" evidence="1">
    <location>
        <begin position="154"/>
        <end position="175"/>
    </location>
</feature>
<dbReference type="InterPro" id="IPR050879">
    <property type="entry name" value="Acyltransferase_3"/>
</dbReference>
<dbReference type="EMBL" id="QDHA01000045">
    <property type="protein sequence ID" value="RCJ06767.1"/>
    <property type="molecule type" value="Genomic_DNA"/>
</dbReference>
<dbReference type="PANTHER" id="PTHR23028">
    <property type="entry name" value="ACETYLTRANSFERASE"/>
    <property type="match status" value="1"/>
</dbReference>
<dbReference type="AlphaFoldDB" id="A0A367PHQ4"/>
<reference evidence="3 4" key="1">
    <citation type="submission" date="2018-04" db="EMBL/GenBank/DDBJ databases">
        <title>Cupriavidus necator CR12 genome sequencing and assembly.</title>
        <authorList>
            <person name="Ben Fekih I."/>
            <person name="Mazhar H.S."/>
            <person name="Bello S.K."/>
            <person name="Rensing C."/>
        </authorList>
    </citation>
    <scope>NUCLEOTIDE SEQUENCE [LARGE SCALE GENOMIC DNA]</scope>
    <source>
        <strain evidence="3 4">CR12</strain>
    </source>
</reference>
<feature type="transmembrane region" description="Helical" evidence="1">
    <location>
        <begin position="339"/>
        <end position="356"/>
    </location>
</feature>
<feature type="transmembrane region" description="Helical" evidence="1">
    <location>
        <begin position="244"/>
        <end position="260"/>
    </location>
</feature>
<accession>A0A367PHQ4</accession>
<feature type="transmembrane region" description="Helical" evidence="1">
    <location>
        <begin position="208"/>
        <end position="232"/>
    </location>
</feature>
<dbReference type="GO" id="GO:0000271">
    <property type="term" value="P:polysaccharide biosynthetic process"/>
    <property type="evidence" value="ECO:0007669"/>
    <property type="project" value="TreeGrafter"/>
</dbReference>
<dbReference type="Pfam" id="PF01757">
    <property type="entry name" value="Acyl_transf_3"/>
    <property type="match status" value="1"/>
</dbReference>
<evidence type="ECO:0000259" key="2">
    <source>
        <dbReference type="Pfam" id="PF01757"/>
    </source>
</evidence>
<dbReference type="Proteomes" id="UP000253501">
    <property type="component" value="Unassembled WGS sequence"/>
</dbReference>
<keyword evidence="1" id="KW-1133">Transmembrane helix</keyword>
<evidence type="ECO:0000256" key="1">
    <source>
        <dbReference type="SAM" id="Phobius"/>
    </source>
</evidence>
<feature type="transmembrane region" description="Helical" evidence="1">
    <location>
        <begin position="304"/>
        <end position="327"/>
    </location>
</feature>
<dbReference type="InterPro" id="IPR002656">
    <property type="entry name" value="Acyl_transf_3_dom"/>
</dbReference>
<dbReference type="PANTHER" id="PTHR23028:SF53">
    <property type="entry name" value="ACYL_TRANSF_3 DOMAIN-CONTAINING PROTEIN"/>
    <property type="match status" value="1"/>
</dbReference>
<sequence>MLSLAGSSAGAPAGERRIHALDTLRGTASIVVVFWHYQYFFGVRPFGAALMPAYTNGQLAVDVFFVISGFILANVYGGRIRSRADFLSFVVKRIARLYPLHLATLAATALVFAAFWHQQGTYAYFYKGNDSYHLLLNLSLLQAMGLEKDFSFNAPSWSISTEFWVNMLFGVLVLLGALRSSLAALLLAVISAGMIVTYSPQWTTGHLFFGWLVLPVVRTISGFFVGVLVHWLWQRHKAPQNASLAMFWLGLGGMLALMMIRPDHPASTHLGVVLTFVCAPLLVYACATSVALNRAGASGIGQWLGAISYSLYLWHFPLAAVFALLGIDKLWPNPELCAMLYLCALAIVATASHRLIELPAREWVLRVALPPARRSRTSQLPS</sequence>
<feature type="transmembrane region" description="Helical" evidence="1">
    <location>
        <begin position="97"/>
        <end position="116"/>
    </location>
</feature>
<dbReference type="RefSeq" id="WP_114133458.1">
    <property type="nucleotide sequence ID" value="NZ_CP068434.1"/>
</dbReference>
<comment type="caution">
    <text evidence="3">The sequence shown here is derived from an EMBL/GenBank/DDBJ whole genome shotgun (WGS) entry which is preliminary data.</text>
</comment>
<gene>
    <name evidence="3" type="ORF">DDK22_20015</name>
</gene>
<keyword evidence="3" id="KW-0808">Transferase</keyword>
<dbReference type="GO" id="GO:0016020">
    <property type="term" value="C:membrane"/>
    <property type="evidence" value="ECO:0007669"/>
    <property type="project" value="TreeGrafter"/>
</dbReference>
<feature type="transmembrane region" description="Helical" evidence="1">
    <location>
        <begin position="20"/>
        <end position="37"/>
    </location>
</feature>
<dbReference type="GO" id="GO:0016747">
    <property type="term" value="F:acyltransferase activity, transferring groups other than amino-acyl groups"/>
    <property type="evidence" value="ECO:0007669"/>
    <property type="project" value="InterPro"/>
</dbReference>